<dbReference type="EC" id="3.1.4.11" evidence="1"/>
<dbReference type="InterPro" id="IPR017946">
    <property type="entry name" value="PLC-like_Pdiesterase_TIM-brl"/>
</dbReference>
<dbReference type="InterPro" id="IPR035892">
    <property type="entry name" value="C2_domain_sf"/>
</dbReference>
<evidence type="ECO:0000259" key="6">
    <source>
        <dbReference type="PROSITE" id="PS50008"/>
    </source>
</evidence>
<dbReference type="Pfam" id="PF00387">
    <property type="entry name" value="PI-PLC-Y"/>
    <property type="match status" value="1"/>
</dbReference>
<dbReference type="GO" id="GO:0048015">
    <property type="term" value="P:phosphatidylinositol-mediated signaling"/>
    <property type="evidence" value="ECO:0007669"/>
    <property type="project" value="TreeGrafter"/>
</dbReference>
<evidence type="ECO:0000313" key="8">
    <source>
        <dbReference type="Proteomes" id="UP000265515"/>
    </source>
</evidence>
<dbReference type="InterPro" id="IPR001192">
    <property type="entry name" value="PI-PLC_fam"/>
</dbReference>
<protein>
    <recommendedName>
        <fullName evidence="1">phosphoinositide phospholipase C</fullName>
        <ecNumber evidence="1">3.1.4.11</ecNumber>
    </recommendedName>
</protein>
<keyword evidence="2" id="KW-0378">Hydrolase</keyword>
<gene>
    <name evidence="7" type="ORF">CBR_g24440</name>
</gene>
<feature type="domain" description="PI-PLC Y-box" evidence="6">
    <location>
        <begin position="288"/>
        <end position="391"/>
    </location>
</feature>
<evidence type="ECO:0000256" key="1">
    <source>
        <dbReference type="ARBA" id="ARBA00012368"/>
    </source>
</evidence>
<dbReference type="SMART" id="SM00148">
    <property type="entry name" value="PLCXc"/>
    <property type="match status" value="1"/>
</dbReference>
<dbReference type="PROSITE" id="PS50007">
    <property type="entry name" value="PIPLC_X_DOMAIN"/>
    <property type="match status" value="1"/>
</dbReference>
<keyword evidence="8" id="KW-1185">Reference proteome</keyword>
<dbReference type="EMBL" id="BFEA01000002">
    <property type="protein sequence ID" value="GBG59097.1"/>
    <property type="molecule type" value="Genomic_DNA"/>
</dbReference>
<keyword evidence="4" id="KW-0443">Lipid metabolism</keyword>
<evidence type="ECO:0000256" key="5">
    <source>
        <dbReference type="SAM" id="MobiDB-lite"/>
    </source>
</evidence>
<feature type="region of interest" description="Disordered" evidence="5">
    <location>
        <begin position="640"/>
        <end position="672"/>
    </location>
</feature>
<dbReference type="Gene3D" id="2.60.40.150">
    <property type="entry name" value="C2 domain"/>
    <property type="match status" value="1"/>
</dbReference>
<organism evidence="7 8">
    <name type="scientific">Chara braunii</name>
    <name type="common">Braun's stonewort</name>
    <dbReference type="NCBI Taxonomy" id="69332"/>
    <lineage>
        <taxon>Eukaryota</taxon>
        <taxon>Viridiplantae</taxon>
        <taxon>Streptophyta</taxon>
        <taxon>Charophyceae</taxon>
        <taxon>Charales</taxon>
        <taxon>Characeae</taxon>
        <taxon>Chara</taxon>
    </lineage>
</organism>
<name>A0A388JMS1_CHABU</name>
<dbReference type="SUPFAM" id="SSF51695">
    <property type="entry name" value="PLC-like phosphodiesterases"/>
    <property type="match status" value="1"/>
</dbReference>
<dbReference type="STRING" id="69332.A0A388JMS1"/>
<dbReference type="GO" id="GO:0051209">
    <property type="term" value="P:release of sequestered calcium ion into cytosol"/>
    <property type="evidence" value="ECO:0007669"/>
    <property type="project" value="TreeGrafter"/>
</dbReference>
<dbReference type="Proteomes" id="UP000265515">
    <property type="component" value="Unassembled WGS sequence"/>
</dbReference>
<proteinExistence type="predicted"/>
<dbReference type="GO" id="GO:0016042">
    <property type="term" value="P:lipid catabolic process"/>
    <property type="evidence" value="ECO:0007669"/>
    <property type="project" value="UniProtKB-KW"/>
</dbReference>
<evidence type="ECO:0000256" key="2">
    <source>
        <dbReference type="ARBA" id="ARBA00022801"/>
    </source>
</evidence>
<dbReference type="PANTHER" id="PTHR10336:SF36">
    <property type="entry name" value="1-PHOSPHATIDYLINOSITOL 4,5-BISPHOSPHATE PHOSPHODIESTERASE BETA-4"/>
    <property type="match status" value="1"/>
</dbReference>
<dbReference type="AlphaFoldDB" id="A0A388JMS1"/>
<dbReference type="PANTHER" id="PTHR10336">
    <property type="entry name" value="PHOSPHOINOSITIDE-SPECIFIC PHOSPHOLIPASE C FAMILY PROTEIN"/>
    <property type="match status" value="1"/>
</dbReference>
<feature type="region of interest" description="Disordered" evidence="5">
    <location>
        <begin position="127"/>
        <end position="170"/>
    </location>
</feature>
<dbReference type="PROSITE" id="PS50008">
    <property type="entry name" value="PIPLC_Y_DOMAIN"/>
    <property type="match status" value="1"/>
</dbReference>
<comment type="caution">
    <text evidence="7">The sequence shown here is derived from an EMBL/GenBank/DDBJ whole genome shotgun (WGS) entry which is preliminary data.</text>
</comment>
<dbReference type="SMART" id="SM00149">
    <property type="entry name" value="PLCYc"/>
    <property type="match status" value="1"/>
</dbReference>
<feature type="region of interest" description="Disordered" evidence="5">
    <location>
        <begin position="191"/>
        <end position="222"/>
    </location>
</feature>
<dbReference type="SUPFAM" id="SSF49562">
    <property type="entry name" value="C2 domain (Calcium/lipid-binding domain, CaLB)"/>
    <property type="match status" value="1"/>
</dbReference>
<evidence type="ECO:0000256" key="4">
    <source>
        <dbReference type="ARBA" id="ARBA00023098"/>
    </source>
</evidence>
<evidence type="ECO:0000313" key="7">
    <source>
        <dbReference type="EMBL" id="GBG59097.1"/>
    </source>
</evidence>
<accession>A0A388JMS1</accession>
<dbReference type="Gramene" id="GBG59097">
    <property type="protein sequence ID" value="GBG59097"/>
    <property type="gene ID" value="CBR_g24440"/>
</dbReference>
<dbReference type="InterPro" id="IPR000909">
    <property type="entry name" value="PLipase_C_PInositol-sp_X_dom"/>
</dbReference>
<evidence type="ECO:0000256" key="3">
    <source>
        <dbReference type="ARBA" id="ARBA00022963"/>
    </source>
</evidence>
<reference evidence="7 8" key="1">
    <citation type="journal article" date="2018" name="Cell">
        <title>The Chara Genome: Secondary Complexity and Implications for Plant Terrestrialization.</title>
        <authorList>
            <person name="Nishiyama T."/>
            <person name="Sakayama H."/>
            <person name="Vries J.D."/>
            <person name="Buschmann H."/>
            <person name="Saint-Marcoux D."/>
            <person name="Ullrich K.K."/>
            <person name="Haas F.B."/>
            <person name="Vanderstraeten L."/>
            <person name="Becker D."/>
            <person name="Lang D."/>
            <person name="Vosolsobe S."/>
            <person name="Rombauts S."/>
            <person name="Wilhelmsson P.K.I."/>
            <person name="Janitza P."/>
            <person name="Kern R."/>
            <person name="Heyl A."/>
            <person name="Rumpler F."/>
            <person name="Villalobos L.I.A.C."/>
            <person name="Clay J.M."/>
            <person name="Skokan R."/>
            <person name="Toyoda A."/>
            <person name="Suzuki Y."/>
            <person name="Kagoshima H."/>
            <person name="Schijlen E."/>
            <person name="Tajeshwar N."/>
            <person name="Catarino B."/>
            <person name="Hetherington A.J."/>
            <person name="Saltykova A."/>
            <person name="Bonnot C."/>
            <person name="Breuninger H."/>
            <person name="Symeonidi A."/>
            <person name="Radhakrishnan G.V."/>
            <person name="Van Nieuwerburgh F."/>
            <person name="Deforce D."/>
            <person name="Chang C."/>
            <person name="Karol K.G."/>
            <person name="Hedrich R."/>
            <person name="Ulvskov P."/>
            <person name="Glockner G."/>
            <person name="Delwiche C.F."/>
            <person name="Petrasek J."/>
            <person name="Van de Peer Y."/>
            <person name="Friml J."/>
            <person name="Beilby M."/>
            <person name="Dolan L."/>
            <person name="Kohara Y."/>
            <person name="Sugano S."/>
            <person name="Fujiyama A."/>
            <person name="Delaux P.-M."/>
            <person name="Quint M."/>
            <person name="TheiBen G."/>
            <person name="Hagemann M."/>
            <person name="Harholt J."/>
            <person name="Dunand C."/>
            <person name="Zachgo S."/>
            <person name="Langdale J."/>
            <person name="Maumus F."/>
            <person name="Straeten D.V.D."/>
            <person name="Gould S.B."/>
            <person name="Rensing S.A."/>
        </authorList>
    </citation>
    <scope>NUCLEOTIDE SEQUENCE [LARGE SCALE GENOMIC DNA]</scope>
    <source>
        <strain evidence="7 8">S276</strain>
    </source>
</reference>
<dbReference type="InterPro" id="IPR001711">
    <property type="entry name" value="PLipase_C_Pinositol-sp_Y"/>
</dbReference>
<dbReference type="Gene3D" id="3.20.20.190">
    <property type="entry name" value="Phosphatidylinositol (PI) phosphodiesterase"/>
    <property type="match status" value="1"/>
</dbReference>
<dbReference type="Pfam" id="PF00388">
    <property type="entry name" value="PI-PLC-X"/>
    <property type="match status" value="1"/>
</dbReference>
<dbReference type="GO" id="GO:0004435">
    <property type="term" value="F:phosphatidylinositol-4,5-bisphosphate phospholipase C activity"/>
    <property type="evidence" value="ECO:0007669"/>
    <property type="project" value="UniProtKB-EC"/>
</dbReference>
<keyword evidence="3" id="KW-0442">Lipid degradation</keyword>
<dbReference type="OMA" id="FRMELHY"/>
<sequence>MLKGRWRWCWTWKIWGECRGAVCFHNRSSCRHLPFETCLEAIRDFAFVASSYPLILALEMHFSEDVQSKVVELMNEILGYLLYKPSLIDRPGTWNYGQLSPEYLEGRILVSTKLPPEFYERQVVRQEGPGRGGCQTTENCQMDQGGHSTAREGDLSLCHNPRSGEQLQPSASNLRNGITLLGSKNCVSQQRVDTARGDDESDEFVITKGKGSGQSGRLPGRGYSEWGREIPDFNASGLMSKSFRSGHMMPLNLENLWECEIEEVNEAEDPKFKSAHLRQLILLYAARLSRERLSAGCPADAVNKIFSVSEPQMMMMKDQMPMDIISFTQKHLVRVYPLDYGFDNYNPFIAWSVGAQLASFNMQDWGRPLWVLSGLFQANGGCGYVKKPGILLRRRQVLLPNNDREVHLCDMGSDVRAEDRVHDWYPGAVDCLQNGSVIDPSSALVHRTNNGYVSSGTVELPFSSSMSVKLTLQVIILSVFGCMKIIRKRNNGRSAGGVPIFSMHVGISGVVSDSVMKRTDEVDASSMHKWESSTFSFPLTVPELAVFRMELHYRTDSSSDRFAGQNSFPVSELRNGYRATTLLNENLTPINHVQTLLIAQLLPSSEPAVARAFSSASASALALASASASATAPALASASGASSSQTASPLGTTSLVVGPTQPSPTMATASAVVSGSASTSEIVAPVMPAQLSIPPPSSELPPGQEDIPSLI</sequence>
<feature type="region of interest" description="Disordered" evidence="5">
    <location>
        <begin position="688"/>
        <end position="711"/>
    </location>
</feature>
<dbReference type="OrthoDB" id="269822at2759"/>